<organism evidence="2 3">
    <name type="scientific">Hyalomma marginatum</name>
    <dbReference type="NCBI Taxonomy" id="34627"/>
    <lineage>
        <taxon>Eukaryota</taxon>
        <taxon>Metazoa</taxon>
        <taxon>Ecdysozoa</taxon>
        <taxon>Arthropoda</taxon>
        <taxon>Chelicerata</taxon>
        <taxon>Arachnida</taxon>
        <taxon>Acari</taxon>
        <taxon>Parasitiformes</taxon>
        <taxon>Ixodida</taxon>
        <taxon>Ixodoidea</taxon>
        <taxon>Ixodidae</taxon>
        <taxon>Hyalomminae</taxon>
        <taxon>Hyalomma</taxon>
    </lineage>
</organism>
<evidence type="ECO:0000313" key="2">
    <source>
        <dbReference type="EMBL" id="CAG7594582.1"/>
    </source>
</evidence>
<comment type="caution">
    <text evidence="2">The sequence shown here is derived from an EMBL/GenBank/DDBJ whole genome shotgun (WGS) entry which is preliminary data.</text>
</comment>
<feature type="region of interest" description="Disordered" evidence="1">
    <location>
        <begin position="16"/>
        <end position="48"/>
    </location>
</feature>
<keyword evidence="3" id="KW-1185">Reference proteome</keyword>
<reference evidence="2" key="1">
    <citation type="submission" date="2021-06" db="EMBL/GenBank/DDBJ databases">
        <authorList>
            <person name="Nardi T."/>
            <person name="Nardi T."/>
        </authorList>
    </citation>
    <scope>NUCLEOTIDE SEQUENCE</scope>
</reference>
<proteinExistence type="predicted"/>
<dbReference type="EMBL" id="CAJVAF010000306">
    <property type="protein sequence ID" value="CAG7594582.1"/>
    <property type="molecule type" value="Genomic_DNA"/>
</dbReference>
<sequence length="48" mass="5333">MVNAMVKSGEIPVEKAPTLNEMKSHIKQGSSFVRKLEEENSSKSRSRG</sequence>
<gene>
    <name evidence="2" type="ORF">MHYMCMPASI_00791</name>
</gene>
<evidence type="ECO:0000313" key="3">
    <source>
        <dbReference type="Proteomes" id="UP000837675"/>
    </source>
</evidence>
<accession>A0A8S4C2Z8</accession>
<dbReference type="AlphaFoldDB" id="A0A8S4C2Z8"/>
<name>A0A8S4C2Z8_9ACAR</name>
<dbReference type="Proteomes" id="UP000837675">
    <property type="component" value="Unassembled WGS sequence"/>
</dbReference>
<protein>
    <submittedName>
        <fullName evidence="2">Uncharacterized protein</fullName>
    </submittedName>
</protein>
<evidence type="ECO:0000256" key="1">
    <source>
        <dbReference type="SAM" id="MobiDB-lite"/>
    </source>
</evidence>